<dbReference type="Gene3D" id="3.40.462.20">
    <property type="match status" value="1"/>
</dbReference>
<accession>A0AAN6YMI3</accession>
<dbReference type="GO" id="GO:0016491">
    <property type="term" value="F:oxidoreductase activity"/>
    <property type="evidence" value="ECO:0007669"/>
    <property type="project" value="UniProtKB-KW"/>
</dbReference>
<reference evidence="7" key="1">
    <citation type="journal article" date="2023" name="Mol. Phylogenet. Evol.">
        <title>Genome-scale phylogeny and comparative genomics of the fungal order Sordariales.</title>
        <authorList>
            <person name="Hensen N."/>
            <person name="Bonometti L."/>
            <person name="Westerberg I."/>
            <person name="Brannstrom I.O."/>
            <person name="Guillou S."/>
            <person name="Cros-Aarteil S."/>
            <person name="Calhoun S."/>
            <person name="Haridas S."/>
            <person name="Kuo A."/>
            <person name="Mondo S."/>
            <person name="Pangilinan J."/>
            <person name="Riley R."/>
            <person name="LaButti K."/>
            <person name="Andreopoulos B."/>
            <person name="Lipzen A."/>
            <person name="Chen C."/>
            <person name="Yan M."/>
            <person name="Daum C."/>
            <person name="Ng V."/>
            <person name="Clum A."/>
            <person name="Steindorff A."/>
            <person name="Ohm R.A."/>
            <person name="Martin F."/>
            <person name="Silar P."/>
            <person name="Natvig D.O."/>
            <person name="Lalanne C."/>
            <person name="Gautier V."/>
            <person name="Ament-Velasquez S.L."/>
            <person name="Kruys A."/>
            <person name="Hutchinson M.I."/>
            <person name="Powell A.J."/>
            <person name="Barry K."/>
            <person name="Miller A.N."/>
            <person name="Grigoriev I.V."/>
            <person name="Debuchy R."/>
            <person name="Gladieux P."/>
            <person name="Hiltunen Thoren M."/>
            <person name="Johannesson H."/>
        </authorList>
    </citation>
    <scope>NUCLEOTIDE SEQUENCE</scope>
    <source>
        <strain evidence="7">CBS 990.96</strain>
    </source>
</reference>
<dbReference type="GO" id="GO:0071949">
    <property type="term" value="F:FAD binding"/>
    <property type="evidence" value="ECO:0007669"/>
    <property type="project" value="InterPro"/>
</dbReference>
<evidence type="ECO:0000313" key="7">
    <source>
        <dbReference type="EMBL" id="KAK4221486.1"/>
    </source>
</evidence>
<dbReference type="AlphaFoldDB" id="A0AAN6YMI3"/>
<gene>
    <name evidence="7" type="ORF">QBC38DRAFT_522121</name>
</gene>
<dbReference type="EMBL" id="MU865542">
    <property type="protein sequence ID" value="KAK4221486.1"/>
    <property type="molecule type" value="Genomic_DNA"/>
</dbReference>
<dbReference type="PANTHER" id="PTHR42973:SF8">
    <property type="entry name" value="FAD-BINDING PCMH-TYPE DOMAIN-CONTAINING PROTEIN"/>
    <property type="match status" value="1"/>
</dbReference>
<feature type="chain" id="PRO_5042892875" description="FAD-binding PCMH-type domain-containing protein" evidence="5">
    <location>
        <begin position="23"/>
        <end position="591"/>
    </location>
</feature>
<dbReference type="InterPro" id="IPR006094">
    <property type="entry name" value="Oxid_FAD_bind_N"/>
</dbReference>
<dbReference type="InterPro" id="IPR050416">
    <property type="entry name" value="FAD-linked_Oxidoreductase"/>
</dbReference>
<evidence type="ECO:0000313" key="8">
    <source>
        <dbReference type="Proteomes" id="UP001301958"/>
    </source>
</evidence>
<reference evidence="7" key="2">
    <citation type="submission" date="2023-05" db="EMBL/GenBank/DDBJ databases">
        <authorList>
            <consortium name="Lawrence Berkeley National Laboratory"/>
            <person name="Steindorff A."/>
            <person name="Hensen N."/>
            <person name="Bonometti L."/>
            <person name="Westerberg I."/>
            <person name="Brannstrom I.O."/>
            <person name="Guillou S."/>
            <person name="Cros-Aarteil S."/>
            <person name="Calhoun S."/>
            <person name="Haridas S."/>
            <person name="Kuo A."/>
            <person name="Mondo S."/>
            <person name="Pangilinan J."/>
            <person name="Riley R."/>
            <person name="Labutti K."/>
            <person name="Andreopoulos B."/>
            <person name="Lipzen A."/>
            <person name="Chen C."/>
            <person name="Yanf M."/>
            <person name="Daum C."/>
            <person name="Ng V."/>
            <person name="Clum A."/>
            <person name="Ohm R."/>
            <person name="Martin F."/>
            <person name="Silar P."/>
            <person name="Natvig D."/>
            <person name="Lalanne C."/>
            <person name="Gautier V."/>
            <person name="Ament-Velasquez S.L."/>
            <person name="Kruys A."/>
            <person name="Hutchinson M.I."/>
            <person name="Powell A.J."/>
            <person name="Barry K."/>
            <person name="Miller A.N."/>
            <person name="Grigoriev I.V."/>
            <person name="Debuchy R."/>
            <person name="Gladieux P."/>
            <person name="Thoren M.H."/>
            <person name="Johannesson H."/>
        </authorList>
    </citation>
    <scope>NUCLEOTIDE SEQUENCE</scope>
    <source>
        <strain evidence="7">CBS 990.96</strain>
    </source>
</reference>
<dbReference type="InterPro" id="IPR036318">
    <property type="entry name" value="FAD-bd_PCMH-like_sf"/>
</dbReference>
<keyword evidence="5" id="KW-0732">Signal</keyword>
<dbReference type="PANTHER" id="PTHR42973">
    <property type="entry name" value="BINDING OXIDOREDUCTASE, PUTATIVE (AFU_ORTHOLOGUE AFUA_1G17690)-RELATED"/>
    <property type="match status" value="1"/>
</dbReference>
<dbReference type="Pfam" id="PF01565">
    <property type="entry name" value="FAD_binding_4"/>
    <property type="match status" value="1"/>
</dbReference>
<dbReference type="InterPro" id="IPR016169">
    <property type="entry name" value="FAD-bd_PCMH_sub2"/>
</dbReference>
<feature type="signal peptide" evidence="5">
    <location>
        <begin position="1"/>
        <end position="22"/>
    </location>
</feature>
<evidence type="ECO:0000256" key="3">
    <source>
        <dbReference type="ARBA" id="ARBA00022827"/>
    </source>
</evidence>
<evidence type="ECO:0000256" key="1">
    <source>
        <dbReference type="ARBA" id="ARBA00005466"/>
    </source>
</evidence>
<proteinExistence type="inferred from homology"/>
<name>A0AAN6YMI3_9PEZI</name>
<evidence type="ECO:0000259" key="6">
    <source>
        <dbReference type="PROSITE" id="PS51387"/>
    </source>
</evidence>
<evidence type="ECO:0000256" key="2">
    <source>
        <dbReference type="ARBA" id="ARBA00022630"/>
    </source>
</evidence>
<sequence length="591" mass="65884">MRHPTLGHFFVTLLTLVTAVGALPETPEYFKSPPSTPPTISIPKIQRELGPQLSLNSLIFGPSDPRWPVATHRYQLTNPPNIQIVVQPAQESDVSKIIKYCNRNSIPFMVVNTGHGFTYTLGKFKGLQIDMKLLTKFQISSDKKSAFVQGGVYAWEVMRTLDKAGYITATTSSNCPSVIGPALGGGHGRVEGLYGLVSDNFISLNVVLADGSTLTDVSSKNHPDLFWALKGAGHNFAVITSFQIKIYPRRSNLWHWHNYYWTADKRELVLSEMSKLQFNSSVLPLFTGFLTISYNFTHSSTEPTLWYSFVWNGSPEEAEAVLAPFNAIPALDQYQGDLPYPEIMIPQAAPFFVPCGSFGANFSGATGFLTKINLTVEKKIYDLFKAKCEETPELKQSARLFYEGYADKGIKALDDKSSAYPHRERNHLVFFMAVAPTEGLKAAADSLGEKIWKLWDEGEGRKKLAVYVNYTIGKAFETLESVYGYDGWRLEKLKKLKRRYDPGNKFTCVPGQLTGQQAGQEASGAYQYSRAPMGGQLLHVQVPEALHLDGWLVRKVGDTGWICMKEAVGPLSQKTWILSNHDQAQKRPLVE</sequence>
<evidence type="ECO:0000256" key="5">
    <source>
        <dbReference type="SAM" id="SignalP"/>
    </source>
</evidence>
<keyword evidence="2" id="KW-0285">Flavoprotein</keyword>
<keyword evidence="3" id="KW-0274">FAD</keyword>
<keyword evidence="4" id="KW-0560">Oxidoreductase</keyword>
<organism evidence="7 8">
    <name type="scientific">Podospora fimiseda</name>
    <dbReference type="NCBI Taxonomy" id="252190"/>
    <lineage>
        <taxon>Eukaryota</taxon>
        <taxon>Fungi</taxon>
        <taxon>Dikarya</taxon>
        <taxon>Ascomycota</taxon>
        <taxon>Pezizomycotina</taxon>
        <taxon>Sordariomycetes</taxon>
        <taxon>Sordariomycetidae</taxon>
        <taxon>Sordariales</taxon>
        <taxon>Podosporaceae</taxon>
        <taxon>Podospora</taxon>
    </lineage>
</organism>
<dbReference type="InterPro" id="IPR016166">
    <property type="entry name" value="FAD-bd_PCMH"/>
</dbReference>
<keyword evidence="8" id="KW-1185">Reference proteome</keyword>
<dbReference type="InterPro" id="IPR016167">
    <property type="entry name" value="FAD-bd_PCMH_sub1"/>
</dbReference>
<dbReference type="PROSITE" id="PS51387">
    <property type="entry name" value="FAD_PCMH"/>
    <property type="match status" value="1"/>
</dbReference>
<evidence type="ECO:0000256" key="4">
    <source>
        <dbReference type="ARBA" id="ARBA00023002"/>
    </source>
</evidence>
<dbReference type="Proteomes" id="UP001301958">
    <property type="component" value="Unassembled WGS sequence"/>
</dbReference>
<comment type="caution">
    <text evidence="7">The sequence shown here is derived from an EMBL/GenBank/DDBJ whole genome shotgun (WGS) entry which is preliminary data.</text>
</comment>
<comment type="similarity">
    <text evidence="1">Belongs to the oxygen-dependent FAD-linked oxidoreductase family.</text>
</comment>
<feature type="domain" description="FAD-binding PCMH-type" evidence="6">
    <location>
        <begin position="77"/>
        <end position="249"/>
    </location>
</feature>
<dbReference type="SUPFAM" id="SSF56176">
    <property type="entry name" value="FAD-binding/transporter-associated domain-like"/>
    <property type="match status" value="1"/>
</dbReference>
<dbReference type="Gene3D" id="3.30.43.10">
    <property type="entry name" value="Uridine Diphospho-n-acetylenolpyruvylglucosamine Reductase, domain 2"/>
    <property type="match status" value="1"/>
</dbReference>
<protein>
    <recommendedName>
        <fullName evidence="6">FAD-binding PCMH-type domain-containing protein</fullName>
    </recommendedName>
</protein>
<dbReference type="Gene3D" id="3.30.465.10">
    <property type="match status" value="1"/>
</dbReference>